<sequence>MMNKIYPRKGDTQTVYLNAVVKDPSIEIGDYTIYNDFVSDPCLFEQ</sequence>
<dbReference type="AlphaFoldDB" id="A0A3L8A2E7"/>
<name>A0A3L8A2E7_9BACE</name>
<comment type="caution">
    <text evidence="1">The sequence shown here is derived from an EMBL/GenBank/DDBJ whole genome shotgun (WGS) entry which is preliminary data.</text>
</comment>
<keyword evidence="1" id="KW-0808">Transferase</keyword>
<dbReference type="Proteomes" id="UP000267159">
    <property type="component" value="Unassembled WGS sequence"/>
</dbReference>
<proteinExistence type="predicted"/>
<evidence type="ECO:0000313" key="2">
    <source>
        <dbReference type="Proteomes" id="UP000267159"/>
    </source>
</evidence>
<feature type="non-terminal residue" evidence="1">
    <location>
        <position position="46"/>
    </location>
</feature>
<accession>A0A3L8A2E7</accession>
<reference evidence="1 2" key="1">
    <citation type="submission" date="2018-09" db="EMBL/GenBank/DDBJ databases">
        <title>Murine metabolic-syndrome-specific gut microbial biobank.</title>
        <authorList>
            <person name="Liu C."/>
        </authorList>
    </citation>
    <scope>NUCLEOTIDE SEQUENCE [LARGE SCALE GENOMIC DNA]</scope>
    <source>
        <strain evidence="1 2">0.1X-D8-26</strain>
    </source>
</reference>
<protein>
    <submittedName>
        <fullName evidence="1">Antibiotic acetyltransferase</fullName>
    </submittedName>
</protein>
<dbReference type="GO" id="GO:0016740">
    <property type="term" value="F:transferase activity"/>
    <property type="evidence" value="ECO:0007669"/>
    <property type="project" value="UniProtKB-KW"/>
</dbReference>
<dbReference type="EMBL" id="RAZM01000203">
    <property type="protein sequence ID" value="RLT78129.1"/>
    <property type="molecule type" value="Genomic_DNA"/>
</dbReference>
<gene>
    <name evidence="1" type="ORF">D7Y07_20980</name>
</gene>
<evidence type="ECO:0000313" key="1">
    <source>
        <dbReference type="EMBL" id="RLT78129.1"/>
    </source>
</evidence>
<organism evidence="1 2">
    <name type="scientific">Bacteroides acidifaciens</name>
    <dbReference type="NCBI Taxonomy" id="85831"/>
    <lineage>
        <taxon>Bacteria</taxon>
        <taxon>Pseudomonadati</taxon>
        <taxon>Bacteroidota</taxon>
        <taxon>Bacteroidia</taxon>
        <taxon>Bacteroidales</taxon>
        <taxon>Bacteroidaceae</taxon>
        <taxon>Bacteroides</taxon>
    </lineage>
</organism>